<evidence type="ECO:0000313" key="2">
    <source>
        <dbReference type="Proteomes" id="UP000684084"/>
    </source>
</evidence>
<evidence type="ECO:0000313" key="1">
    <source>
        <dbReference type="EMBL" id="CAB5363485.1"/>
    </source>
</evidence>
<dbReference type="Proteomes" id="UP000684084">
    <property type="component" value="Unassembled WGS sequence"/>
</dbReference>
<dbReference type="VEuPathDB" id="FungiDB:RhiirFUN_006363"/>
<organism evidence="1 2">
    <name type="scientific">Rhizophagus irregularis</name>
    <dbReference type="NCBI Taxonomy" id="588596"/>
    <lineage>
        <taxon>Eukaryota</taxon>
        <taxon>Fungi</taxon>
        <taxon>Fungi incertae sedis</taxon>
        <taxon>Mucoromycota</taxon>
        <taxon>Glomeromycotina</taxon>
        <taxon>Glomeromycetes</taxon>
        <taxon>Glomerales</taxon>
        <taxon>Glomeraceae</taxon>
        <taxon>Rhizophagus</taxon>
    </lineage>
</organism>
<proteinExistence type="predicted"/>
<comment type="caution">
    <text evidence="1">The sequence shown here is derived from an EMBL/GenBank/DDBJ whole genome shotgun (WGS) entry which is preliminary data.</text>
</comment>
<dbReference type="OrthoDB" id="2448291at2759"/>
<sequence length="143" mass="16477">MEYTTIASEFNYSKGCQKYLPIAEFSNEITGKVFATCNYCRFKNKASRQKNKLLKQQFIEKNDLESIEGTIISDNLTDYTCHFLNLYKNNDNIENKENTPKFCFSCLIDISLLDGDSKQIANTLVGIIADVDEYSWVYVSLFL</sequence>
<dbReference type="EMBL" id="CAGKOT010000018">
    <property type="protein sequence ID" value="CAB5363485.1"/>
    <property type="molecule type" value="Genomic_DNA"/>
</dbReference>
<dbReference type="AlphaFoldDB" id="A0A916E8U7"/>
<protein>
    <submittedName>
        <fullName evidence="1">Uncharacterized protein</fullName>
    </submittedName>
</protein>
<reference evidence="1" key="1">
    <citation type="submission" date="2020-05" db="EMBL/GenBank/DDBJ databases">
        <authorList>
            <person name="Rincon C."/>
            <person name="Sanders R I."/>
            <person name="Robbins C."/>
            <person name="Chaturvedi A."/>
        </authorList>
    </citation>
    <scope>NUCLEOTIDE SEQUENCE</scope>
    <source>
        <strain evidence="1">CHB12</strain>
    </source>
</reference>
<gene>
    <name evidence="1" type="ORF">CHRIB12_LOCUS9554</name>
</gene>
<accession>A0A916E8U7</accession>
<name>A0A916E8U7_9GLOM</name>